<reference evidence="2 3" key="1">
    <citation type="submission" date="2023-03" db="EMBL/GenBank/DDBJ databases">
        <title>Paludisphaera mucosa sp. nov. a novel planctomycete from northern fen.</title>
        <authorList>
            <person name="Ivanova A."/>
        </authorList>
    </citation>
    <scope>NUCLEOTIDE SEQUENCE [LARGE SCALE GENOMIC DNA]</scope>
    <source>
        <strain evidence="2 3">Pla2</strain>
    </source>
</reference>
<evidence type="ECO:0000313" key="2">
    <source>
        <dbReference type="EMBL" id="MDG3002993.1"/>
    </source>
</evidence>
<accession>A0ABT6F5X7</accession>
<protein>
    <submittedName>
        <fullName evidence="2">Uncharacterized protein</fullName>
    </submittedName>
</protein>
<organism evidence="2 3">
    <name type="scientific">Paludisphaera mucosa</name>
    <dbReference type="NCBI Taxonomy" id="3030827"/>
    <lineage>
        <taxon>Bacteria</taxon>
        <taxon>Pseudomonadati</taxon>
        <taxon>Planctomycetota</taxon>
        <taxon>Planctomycetia</taxon>
        <taxon>Isosphaerales</taxon>
        <taxon>Isosphaeraceae</taxon>
        <taxon>Paludisphaera</taxon>
    </lineage>
</organism>
<proteinExistence type="predicted"/>
<feature type="compositionally biased region" description="Gly residues" evidence="1">
    <location>
        <begin position="47"/>
        <end position="56"/>
    </location>
</feature>
<name>A0ABT6F5X7_9BACT</name>
<feature type="compositionally biased region" description="Pro residues" evidence="1">
    <location>
        <begin position="33"/>
        <end position="46"/>
    </location>
</feature>
<keyword evidence="3" id="KW-1185">Reference proteome</keyword>
<feature type="compositionally biased region" description="Polar residues" evidence="1">
    <location>
        <begin position="180"/>
        <end position="191"/>
    </location>
</feature>
<feature type="compositionally biased region" description="Polar residues" evidence="1">
    <location>
        <begin position="133"/>
        <end position="147"/>
    </location>
</feature>
<feature type="region of interest" description="Disordered" evidence="1">
    <location>
        <begin position="31"/>
        <end position="115"/>
    </location>
</feature>
<evidence type="ECO:0000313" key="3">
    <source>
        <dbReference type="Proteomes" id="UP001216907"/>
    </source>
</evidence>
<feature type="region of interest" description="Disordered" evidence="1">
    <location>
        <begin position="129"/>
        <end position="200"/>
    </location>
</feature>
<gene>
    <name evidence="2" type="ORF">PZE19_04380</name>
</gene>
<sequence>MRLEALSQFIVPLMFLAIWALTSLLNRDAQPLPQRPVRPGPRPDPGPGGAAAGMHGGSFSTDVRSEGSPSSAAPPSSPRRPGIDPNDPRTAERPARAPVRPAQGRTGGGKTRDPDVFVIDDELVFVDPVTRRQIGSTPLPTGTSGQRPSPRPAVARKPSRSRRPESPADRGRRSEPETQRVLSEQVSQSMAENRGVPMSLSPLTSGLTSLTSPSLGNAMSAAATVTSNDAPPSLSALQVSKMITDRGRLREMALLNELLGPPVSMRRSHRIR</sequence>
<dbReference type="Proteomes" id="UP001216907">
    <property type="component" value="Unassembled WGS sequence"/>
</dbReference>
<comment type="caution">
    <text evidence="2">The sequence shown here is derived from an EMBL/GenBank/DDBJ whole genome shotgun (WGS) entry which is preliminary data.</text>
</comment>
<feature type="compositionally biased region" description="Basic and acidic residues" evidence="1">
    <location>
        <begin position="86"/>
        <end position="95"/>
    </location>
</feature>
<dbReference type="EMBL" id="JARRAG010000001">
    <property type="protein sequence ID" value="MDG3002993.1"/>
    <property type="molecule type" value="Genomic_DNA"/>
</dbReference>
<feature type="compositionally biased region" description="Basic and acidic residues" evidence="1">
    <location>
        <begin position="162"/>
        <end position="178"/>
    </location>
</feature>
<evidence type="ECO:0000256" key="1">
    <source>
        <dbReference type="SAM" id="MobiDB-lite"/>
    </source>
</evidence>
<dbReference type="RefSeq" id="WP_277859352.1">
    <property type="nucleotide sequence ID" value="NZ_JARRAG010000001.1"/>
</dbReference>